<dbReference type="PRINTS" id="PR00411">
    <property type="entry name" value="PNDRDTASEI"/>
</dbReference>
<keyword evidence="8" id="KW-1185">Reference proteome</keyword>
<evidence type="ECO:0000259" key="5">
    <source>
        <dbReference type="Pfam" id="PF07992"/>
    </source>
</evidence>
<evidence type="ECO:0000313" key="7">
    <source>
        <dbReference type="EMBL" id="SDQ34800.1"/>
    </source>
</evidence>
<proteinExistence type="predicted"/>
<dbReference type="InterPro" id="IPR023753">
    <property type="entry name" value="FAD/NAD-binding_dom"/>
</dbReference>
<dbReference type="Gene3D" id="3.30.390.30">
    <property type="match status" value="1"/>
</dbReference>
<dbReference type="InterPro" id="IPR036188">
    <property type="entry name" value="FAD/NAD-bd_sf"/>
</dbReference>
<dbReference type="InterPro" id="IPR028202">
    <property type="entry name" value="Reductase_C"/>
</dbReference>
<comment type="cofactor">
    <cofactor evidence="1">
        <name>FAD</name>
        <dbReference type="ChEBI" id="CHEBI:57692"/>
    </cofactor>
</comment>
<dbReference type="RefSeq" id="WP_093257151.1">
    <property type="nucleotide sequence ID" value="NZ_FNKK01000002.1"/>
</dbReference>
<dbReference type="Gene3D" id="3.50.50.60">
    <property type="entry name" value="FAD/NAD(P)-binding domain"/>
    <property type="match status" value="2"/>
</dbReference>
<dbReference type="SUPFAM" id="SSF51905">
    <property type="entry name" value="FAD/NAD(P)-binding domain"/>
    <property type="match status" value="2"/>
</dbReference>
<dbReference type="AlphaFoldDB" id="A0A1H1A5B7"/>
<sequence length="398" mass="41830">MASARIVVAGASMGGLRAAERLRACGFTGEIVVIGDERHPPYNRPPLSKEALASEVTHAAVAFRMRRSVADVTWRLGVPVAGADLAARTLRLADGTELAYDGLVAATGVRPRRLPVPGPVAGRHVVRTLDDAVALRAALRPGAEVLIIGAGFIGCEVAATATGLGARVTVVAPEAAPMLRPLGEVLAAALRRRHEEHGVRFLLGRTVRRFLGEETATGVELSDATVVHADVIVEAVGSVPNTEWLAGNGLDLSDGVLCDNAMRAAPGLVAVGDVARFPNPRYDGVPRRVEHWSVPTDTARRAAVTLLADLGLADPDPAPFTPLPSFWSDQYDLRVQSFGAPGLGARDVRILEGEPDGEVVAGYHRDGALVGVVMIGMAAAVPRYRSLLLDASRLDPVT</sequence>
<evidence type="ECO:0000313" key="8">
    <source>
        <dbReference type="Proteomes" id="UP000217103"/>
    </source>
</evidence>
<dbReference type="GO" id="GO:0016651">
    <property type="term" value="F:oxidoreductase activity, acting on NAD(P)H"/>
    <property type="evidence" value="ECO:0007669"/>
    <property type="project" value="TreeGrafter"/>
</dbReference>
<evidence type="ECO:0000256" key="4">
    <source>
        <dbReference type="ARBA" id="ARBA00023002"/>
    </source>
</evidence>
<evidence type="ECO:0000256" key="1">
    <source>
        <dbReference type="ARBA" id="ARBA00001974"/>
    </source>
</evidence>
<dbReference type="PANTHER" id="PTHR43557:SF2">
    <property type="entry name" value="RIESKE DOMAIN-CONTAINING PROTEIN-RELATED"/>
    <property type="match status" value="1"/>
</dbReference>
<dbReference type="EMBL" id="FNKK01000002">
    <property type="protein sequence ID" value="SDQ34800.1"/>
    <property type="molecule type" value="Genomic_DNA"/>
</dbReference>
<evidence type="ECO:0000256" key="3">
    <source>
        <dbReference type="ARBA" id="ARBA00022827"/>
    </source>
</evidence>
<gene>
    <name evidence="7" type="ORF">SAMN04489764_0326</name>
</gene>
<dbReference type="PRINTS" id="PR00368">
    <property type="entry name" value="FADPNR"/>
</dbReference>
<feature type="domain" description="Reductase C-terminal" evidence="6">
    <location>
        <begin position="326"/>
        <end position="396"/>
    </location>
</feature>
<dbReference type="Proteomes" id="UP000217103">
    <property type="component" value="Unassembled WGS sequence"/>
</dbReference>
<keyword evidence="4" id="KW-0560">Oxidoreductase</keyword>
<dbReference type="PANTHER" id="PTHR43557">
    <property type="entry name" value="APOPTOSIS-INDUCING FACTOR 1"/>
    <property type="match status" value="1"/>
</dbReference>
<dbReference type="InterPro" id="IPR016156">
    <property type="entry name" value="FAD/NAD-linked_Rdtase_dimer_sf"/>
</dbReference>
<organism evidence="7 8">
    <name type="scientific">Thermostaphylospora chromogena</name>
    <dbReference type="NCBI Taxonomy" id="35622"/>
    <lineage>
        <taxon>Bacteria</taxon>
        <taxon>Bacillati</taxon>
        <taxon>Actinomycetota</taxon>
        <taxon>Actinomycetes</taxon>
        <taxon>Streptosporangiales</taxon>
        <taxon>Thermomonosporaceae</taxon>
        <taxon>Thermostaphylospora</taxon>
    </lineage>
</organism>
<accession>A0A1H1A5B7</accession>
<evidence type="ECO:0000256" key="2">
    <source>
        <dbReference type="ARBA" id="ARBA00022630"/>
    </source>
</evidence>
<name>A0A1H1A5B7_9ACTN</name>
<evidence type="ECO:0000259" key="6">
    <source>
        <dbReference type="Pfam" id="PF14759"/>
    </source>
</evidence>
<dbReference type="SUPFAM" id="SSF55424">
    <property type="entry name" value="FAD/NAD-linked reductases, dimerisation (C-terminal) domain"/>
    <property type="match status" value="1"/>
</dbReference>
<dbReference type="STRING" id="35622.SAMN04489764_0326"/>
<keyword evidence="2" id="KW-0285">Flavoprotein</keyword>
<keyword evidence="3" id="KW-0274">FAD</keyword>
<dbReference type="GO" id="GO:0005737">
    <property type="term" value="C:cytoplasm"/>
    <property type="evidence" value="ECO:0007669"/>
    <property type="project" value="TreeGrafter"/>
</dbReference>
<protein>
    <submittedName>
        <fullName evidence="7">Reductase C-terminal</fullName>
    </submittedName>
</protein>
<dbReference type="InterPro" id="IPR050446">
    <property type="entry name" value="FAD-oxidoreductase/Apoptosis"/>
</dbReference>
<feature type="domain" description="FAD/NAD(P)-binding" evidence="5">
    <location>
        <begin position="5"/>
        <end position="292"/>
    </location>
</feature>
<reference evidence="7 8" key="1">
    <citation type="submission" date="2016-10" db="EMBL/GenBank/DDBJ databases">
        <authorList>
            <person name="de Groot N.N."/>
        </authorList>
    </citation>
    <scope>NUCLEOTIDE SEQUENCE [LARGE SCALE GENOMIC DNA]</scope>
    <source>
        <strain evidence="7 8">DSM 43794</strain>
    </source>
</reference>
<dbReference type="Pfam" id="PF07992">
    <property type="entry name" value="Pyr_redox_2"/>
    <property type="match status" value="1"/>
</dbReference>
<dbReference type="Pfam" id="PF14759">
    <property type="entry name" value="Reductase_C"/>
    <property type="match status" value="1"/>
</dbReference>
<dbReference type="OrthoDB" id="1145at2"/>